<name>A0AAQ3MTU5_VIGMU</name>
<accession>A0AAQ3MTU5</accession>
<feature type="region of interest" description="Disordered" evidence="1">
    <location>
        <begin position="1"/>
        <end position="21"/>
    </location>
</feature>
<reference evidence="3 4" key="1">
    <citation type="journal article" date="2023" name="Life. Sci Alliance">
        <title>Evolutionary insights into 3D genome organization and epigenetic landscape of Vigna mungo.</title>
        <authorList>
            <person name="Junaid A."/>
            <person name="Singh B."/>
            <person name="Bhatia S."/>
        </authorList>
    </citation>
    <scope>NUCLEOTIDE SEQUENCE [LARGE SCALE GENOMIC DNA]</scope>
    <source>
        <strain evidence="3">Urdbean</strain>
    </source>
</reference>
<protein>
    <recommendedName>
        <fullName evidence="2">Putative plant transposon protein domain-containing protein</fullName>
    </recommendedName>
</protein>
<feature type="region of interest" description="Disordered" evidence="1">
    <location>
        <begin position="284"/>
        <end position="313"/>
    </location>
</feature>
<feature type="domain" description="Putative plant transposon protein" evidence="2">
    <location>
        <begin position="74"/>
        <end position="249"/>
    </location>
</feature>
<dbReference type="EMBL" id="CP144692">
    <property type="protein sequence ID" value="WVY97021.1"/>
    <property type="molecule type" value="Genomic_DNA"/>
</dbReference>
<evidence type="ECO:0000313" key="4">
    <source>
        <dbReference type="Proteomes" id="UP001374535"/>
    </source>
</evidence>
<keyword evidence="4" id="KW-1185">Reference proteome</keyword>
<evidence type="ECO:0000256" key="1">
    <source>
        <dbReference type="SAM" id="MobiDB-lite"/>
    </source>
</evidence>
<feature type="compositionally biased region" description="Acidic residues" evidence="1">
    <location>
        <begin position="291"/>
        <end position="300"/>
    </location>
</feature>
<feature type="compositionally biased region" description="Basic residues" evidence="1">
    <location>
        <begin position="1"/>
        <end position="11"/>
    </location>
</feature>
<dbReference type="Pfam" id="PF20167">
    <property type="entry name" value="Transposase_32"/>
    <property type="match status" value="1"/>
</dbReference>
<sequence>MVDPSRRRRRRTSEVSESRTHQRDATIEGWLSNEQDRQSFSQYWKERKVLKQKFIDLSWYTSYSFSFPNLIIKQGVQHLMELRGRYYPDLIRVFDFNLKVHDGIFHIRVKGIDIVIDNDIWKNLAKVLVLENSQIVPSNFAQFNKIMVYQSFLHNPCQHHNTRLFLVGGLKMEERLLHYLLVWLLCPRGSNHTQCSQTDLMIMYGILQSIPLNWPHLLQSIMYKAKRLDAAPLPYPLLVSRICEYKGVDVSNEHYEVVLPGHKIGDNSLRQMRFIKQGNSYVHSDNVGGQADEDDDEDIPMPDPTHVAGPSQVNEEYSLESLSRQMSEMARLQHEMMVIQNTRHEEICTHLKSLDERISGLERHFDSDVSDEF</sequence>
<evidence type="ECO:0000313" key="3">
    <source>
        <dbReference type="EMBL" id="WVY97021.1"/>
    </source>
</evidence>
<evidence type="ECO:0000259" key="2">
    <source>
        <dbReference type="Pfam" id="PF20167"/>
    </source>
</evidence>
<gene>
    <name evidence="3" type="ORF">V8G54_029172</name>
</gene>
<dbReference type="InterPro" id="IPR046796">
    <property type="entry name" value="Transposase_32_dom"/>
</dbReference>
<proteinExistence type="predicted"/>
<dbReference type="Proteomes" id="UP001374535">
    <property type="component" value="Chromosome 9"/>
</dbReference>
<organism evidence="3 4">
    <name type="scientific">Vigna mungo</name>
    <name type="common">Black gram</name>
    <name type="synonym">Phaseolus mungo</name>
    <dbReference type="NCBI Taxonomy" id="3915"/>
    <lineage>
        <taxon>Eukaryota</taxon>
        <taxon>Viridiplantae</taxon>
        <taxon>Streptophyta</taxon>
        <taxon>Embryophyta</taxon>
        <taxon>Tracheophyta</taxon>
        <taxon>Spermatophyta</taxon>
        <taxon>Magnoliopsida</taxon>
        <taxon>eudicotyledons</taxon>
        <taxon>Gunneridae</taxon>
        <taxon>Pentapetalae</taxon>
        <taxon>rosids</taxon>
        <taxon>fabids</taxon>
        <taxon>Fabales</taxon>
        <taxon>Fabaceae</taxon>
        <taxon>Papilionoideae</taxon>
        <taxon>50 kb inversion clade</taxon>
        <taxon>NPAAA clade</taxon>
        <taxon>indigoferoid/millettioid clade</taxon>
        <taxon>Phaseoleae</taxon>
        <taxon>Vigna</taxon>
    </lineage>
</organism>
<feature type="compositionally biased region" description="Basic and acidic residues" evidence="1">
    <location>
        <begin position="12"/>
        <end position="21"/>
    </location>
</feature>
<dbReference type="AlphaFoldDB" id="A0AAQ3MTU5"/>